<evidence type="ECO:0000256" key="2">
    <source>
        <dbReference type="SAM" id="MobiDB-lite"/>
    </source>
</evidence>
<accession>A0ABR4EHR0</accession>
<dbReference type="Proteomes" id="UP001600888">
    <property type="component" value="Unassembled WGS sequence"/>
</dbReference>
<evidence type="ECO:0000256" key="1">
    <source>
        <dbReference type="SAM" id="Coils"/>
    </source>
</evidence>
<dbReference type="EMBL" id="JBAWTH010000053">
    <property type="protein sequence ID" value="KAL2281991.1"/>
    <property type="molecule type" value="Genomic_DNA"/>
</dbReference>
<evidence type="ECO:0000313" key="4">
    <source>
        <dbReference type="Proteomes" id="UP001600888"/>
    </source>
</evidence>
<protein>
    <submittedName>
        <fullName evidence="3">Uncharacterized protein</fullName>
    </submittedName>
</protein>
<keyword evidence="1" id="KW-0175">Coiled coil</keyword>
<gene>
    <name evidence="3" type="ORF">FJTKL_11247</name>
</gene>
<proteinExistence type="predicted"/>
<keyword evidence="4" id="KW-1185">Reference proteome</keyword>
<sequence>MIAQADQTLNSDQMTSIVVRSTPVVVEWLDAQSQQTRRLAHFDSSPVSLALFADPVSCTAFLRLRVFLDLEDTRDQTAVYIMIPPEHVASLTIQPCRVPEVPSSPLSGRPALCLRLSMSESATVVGPAPAQAASFSLKPKTAADSRLLASLELLARLHSLVLYTKEDAFPDSATPVLSNISTFKSSPKHADLKCLYEGRGGRPVCWPALEAHIQAPTLTIDSPPAYDAEAETQPGSHSRKRQRQEGGRGPKDNPESAGSSSSVVDHLLDRLDRMEARLAHVETELRQATALAGEHTESLQVLGDAHGKVSDELEDLSGHMDDYVVVKMDDYMDYVKIELQDFVENRLADVEDRVIERVMSATISLTINE</sequence>
<name>A0ABR4EHR0_9PEZI</name>
<feature type="coiled-coil region" evidence="1">
    <location>
        <begin position="264"/>
        <end position="291"/>
    </location>
</feature>
<feature type="region of interest" description="Disordered" evidence="2">
    <location>
        <begin position="220"/>
        <end position="263"/>
    </location>
</feature>
<reference evidence="3 4" key="1">
    <citation type="submission" date="2024-03" db="EMBL/GenBank/DDBJ databases">
        <title>A high-quality draft genome sequence of Diaporthe vaccinii, a causative agent of upright dieback and viscid rot disease in cranberry plants.</title>
        <authorList>
            <person name="Sarrasin M."/>
            <person name="Lang B.F."/>
            <person name="Burger G."/>
        </authorList>
    </citation>
    <scope>NUCLEOTIDE SEQUENCE [LARGE SCALE GENOMIC DNA]</scope>
    <source>
        <strain evidence="3 4">IS7</strain>
    </source>
</reference>
<comment type="caution">
    <text evidence="3">The sequence shown here is derived from an EMBL/GenBank/DDBJ whole genome shotgun (WGS) entry which is preliminary data.</text>
</comment>
<organism evidence="3 4">
    <name type="scientific">Diaporthe vaccinii</name>
    <dbReference type="NCBI Taxonomy" id="105482"/>
    <lineage>
        <taxon>Eukaryota</taxon>
        <taxon>Fungi</taxon>
        <taxon>Dikarya</taxon>
        <taxon>Ascomycota</taxon>
        <taxon>Pezizomycotina</taxon>
        <taxon>Sordariomycetes</taxon>
        <taxon>Sordariomycetidae</taxon>
        <taxon>Diaporthales</taxon>
        <taxon>Diaporthaceae</taxon>
        <taxon>Diaporthe</taxon>
        <taxon>Diaporthe eres species complex</taxon>
    </lineage>
</organism>
<evidence type="ECO:0000313" key="3">
    <source>
        <dbReference type="EMBL" id="KAL2281991.1"/>
    </source>
</evidence>
<feature type="compositionally biased region" description="Basic and acidic residues" evidence="2">
    <location>
        <begin position="243"/>
        <end position="254"/>
    </location>
</feature>